<feature type="binding site" evidence="6">
    <location>
        <position position="413"/>
    </location>
    <ligand>
        <name>ATP</name>
        <dbReference type="ChEBI" id="CHEBI:30616"/>
    </ligand>
</feature>
<dbReference type="SUPFAM" id="SSF48592">
    <property type="entry name" value="GroEL equatorial domain-like"/>
    <property type="match status" value="1"/>
</dbReference>
<keyword evidence="2 6" id="KW-0547">Nucleotide-binding</keyword>
<proteinExistence type="inferred from homology"/>
<feature type="binding site" evidence="6">
    <location>
        <begin position="29"/>
        <end position="32"/>
    </location>
    <ligand>
        <name>ATP</name>
        <dbReference type="ChEBI" id="CHEBI:30616"/>
    </ligand>
</feature>
<keyword evidence="11" id="KW-1185">Reference proteome</keyword>
<evidence type="ECO:0000256" key="7">
    <source>
        <dbReference type="RuleBase" id="RU000418"/>
    </source>
</evidence>
<dbReference type="InterPro" id="IPR018370">
    <property type="entry name" value="Chaperonin_Cpn60_CS"/>
</dbReference>
<sequence length="543" mass="57348">MAKDIKFSEDARRSMLRGVDVLADAVKVTLGPKGRNVVLEKKFGSPLITNDGVTIAKEIELEDAFENMGAKLVAEVASKTNDIAGDGTTTATVLAQAMIREGLKNVTSGANPVGVRKGIEKAVSTAVAELKGISKQIEGKESIAQVAAISAADEEVGQLIAEAMERVGNDGVITIEESKGFSTELEVVEGMQFDRGYASPYMVTDQDKMEAVLEDPYLLITDKKITNIQEILPVLEQVVQQGKPLLLIAEDVEGEALATLVVNKLRGTFNAVAVKAPGFGDRRKAMLEDIATLTGAEVITEDLGLDLKSANITQLGRASKVVVTKDNTTVVEGSGDSQQIAARVSQIRAQLEETTSEFDREKLQERLAKLAGGVAVVKVGAATETELKERKLRIEDALNSTRAAVEEGIVAGGGTALVNVYNKVAALSEEGDVQTGINIVLRALEEPVRQIAHNAGLEGSIIVERLKKEDVGTGYNAATGEWVNMVEAGIVDPTKVTRSALQNAASVAAMFLTTEAVVADKPEENAGGGMPDMSGMGGMGGMM</sequence>
<dbReference type="NCBIfam" id="NF009487">
    <property type="entry name" value="PRK12849.1"/>
    <property type="match status" value="1"/>
</dbReference>
<dbReference type="NCBIfam" id="NF009488">
    <property type="entry name" value="PRK12850.1"/>
    <property type="match status" value="1"/>
</dbReference>
<feature type="binding site" evidence="6">
    <location>
        <begin position="476"/>
        <end position="478"/>
    </location>
    <ligand>
        <name>ATP</name>
        <dbReference type="ChEBI" id="CHEBI:30616"/>
    </ligand>
</feature>
<name>A0A1I6C5E9_9BACI</name>
<dbReference type="RefSeq" id="WP_061803968.1">
    <property type="nucleotide sequence ID" value="NZ_FOXX01000026.1"/>
</dbReference>
<dbReference type="InterPro" id="IPR001844">
    <property type="entry name" value="Cpn60/GroEL"/>
</dbReference>
<keyword evidence="6" id="KW-0963">Cytoplasm</keyword>
<accession>A0A1I6C5E9</accession>
<protein>
    <recommendedName>
        <fullName evidence="6">Chaperonin GroEL</fullName>
        <ecNumber evidence="6">5.6.1.7</ecNumber>
    </recommendedName>
    <alternativeName>
        <fullName evidence="6">60 kDa chaperonin</fullName>
    </alternativeName>
    <alternativeName>
        <fullName evidence="6">Chaperonin-60</fullName>
        <shortName evidence="6">Cpn60</shortName>
    </alternativeName>
</protein>
<evidence type="ECO:0000313" key="11">
    <source>
        <dbReference type="Proteomes" id="UP000182762"/>
    </source>
</evidence>
<comment type="subunit">
    <text evidence="6 8">Forms a cylinder of 14 subunits composed of two heptameric rings stacked back-to-back. Interacts with the co-chaperonin GroES.</text>
</comment>
<organism evidence="10 11">
    <name type="scientific">Priestia endophytica DSM 13796</name>
    <dbReference type="NCBI Taxonomy" id="1121089"/>
    <lineage>
        <taxon>Bacteria</taxon>
        <taxon>Bacillati</taxon>
        <taxon>Bacillota</taxon>
        <taxon>Bacilli</taxon>
        <taxon>Bacillales</taxon>
        <taxon>Bacillaceae</taxon>
        <taxon>Priestia</taxon>
    </lineage>
</organism>
<dbReference type="CDD" id="cd03344">
    <property type="entry name" value="GroEL"/>
    <property type="match status" value="1"/>
</dbReference>
<evidence type="ECO:0000256" key="5">
    <source>
        <dbReference type="ARBA" id="ARBA00023235"/>
    </source>
</evidence>
<gene>
    <name evidence="6" type="primary">groEL</name>
    <name evidence="6" type="synonym">groL</name>
    <name evidence="10" type="ORF">SAMN02745910_05026</name>
</gene>
<dbReference type="Pfam" id="PF00118">
    <property type="entry name" value="Cpn60_TCP1"/>
    <property type="match status" value="1"/>
</dbReference>
<dbReference type="SUPFAM" id="SSF54849">
    <property type="entry name" value="GroEL-intermediate domain like"/>
    <property type="match status" value="1"/>
</dbReference>
<dbReference type="Gene3D" id="3.50.7.10">
    <property type="entry name" value="GroEL"/>
    <property type="match status" value="1"/>
</dbReference>
<dbReference type="InterPro" id="IPR002423">
    <property type="entry name" value="Cpn60/GroEL/TCP-1"/>
</dbReference>
<dbReference type="PANTHER" id="PTHR45633">
    <property type="entry name" value="60 KDA HEAT SHOCK PROTEIN, MITOCHONDRIAL"/>
    <property type="match status" value="1"/>
</dbReference>
<feature type="binding site" evidence="6">
    <location>
        <begin position="86"/>
        <end position="90"/>
    </location>
    <ligand>
        <name>ATP</name>
        <dbReference type="ChEBI" id="CHEBI:30616"/>
    </ligand>
</feature>
<dbReference type="GeneID" id="93713538"/>
<dbReference type="Gene3D" id="1.10.560.10">
    <property type="entry name" value="GroEL-like equatorial domain"/>
    <property type="match status" value="1"/>
</dbReference>
<comment type="similarity">
    <text evidence="1 6 7">Belongs to the chaperonin (HSP60) family.</text>
</comment>
<feature type="compositionally biased region" description="Gly residues" evidence="9">
    <location>
        <begin position="526"/>
        <end position="543"/>
    </location>
</feature>
<dbReference type="SUPFAM" id="SSF52029">
    <property type="entry name" value="GroEL apical domain-like"/>
    <property type="match status" value="1"/>
</dbReference>
<evidence type="ECO:0000256" key="4">
    <source>
        <dbReference type="ARBA" id="ARBA00023186"/>
    </source>
</evidence>
<evidence type="ECO:0000256" key="8">
    <source>
        <dbReference type="RuleBase" id="RU000419"/>
    </source>
</evidence>
<dbReference type="Proteomes" id="UP000182762">
    <property type="component" value="Unassembled WGS sequence"/>
</dbReference>
<evidence type="ECO:0000313" key="10">
    <source>
        <dbReference type="EMBL" id="SFQ88397.1"/>
    </source>
</evidence>
<dbReference type="Gene3D" id="3.30.260.10">
    <property type="entry name" value="TCP-1-like chaperonin intermediate domain"/>
    <property type="match status" value="1"/>
</dbReference>
<dbReference type="InterPro" id="IPR027409">
    <property type="entry name" value="GroEL-like_apical_dom_sf"/>
</dbReference>
<dbReference type="EC" id="5.6.1.7" evidence="6"/>
<reference evidence="10 11" key="1">
    <citation type="submission" date="2016-10" db="EMBL/GenBank/DDBJ databases">
        <authorList>
            <person name="Varghese N."/>
            <person name="Submissions S."/>
        </authorList>
    </citation>
    <scope>NUCLEOTIDE SEQUENCE [LARGE SCALE GENOMIC DNA]</scope>
    <source>
        <strain evidence="10 11">DSM 13796</strain>
    </source>
</reference>
<feature type="binding site" evidence="6">
    <location>
        <position position="492"/>
    </location>
    <ligand>
        <name>ATP</name>
        <dbReference type="ChEBI" id="CHEBI:30616"/>
    </ligand>
</feature>
<dbReference type="PROSITE" id="PS00296">
    <property type="entry name" value="CHAPERONINS_CPN60"/>
    <property type="match status" value="1"/>
</dbReference>
<dbReference type="NCBIfam" id="NF000592">
    <property type="entry name" value="PRK00013.1"/>
    <property type="match status" value="1"/>
</dbReference>
<keyword evidence="5 6" id="KW-0413">Isomerase</keyword>
<comment type="caution">
    <text evidence="10">The sequence shown here is derived from an EMBL/GenBank/DDBJ whole genome shotgun (WGS) entry which is preliminary data.</text>
</comment>
<feature type="region of interest" description="Disordered" evidence="9">
    <location>
        <begin position="522"/>
        <end position="543"/>
    </location>
</feature>
<dbReference type="HAMAP" id="MF_00600">
    <property type="entry name" value="CH60"/>
    <property type="match status" value="1"/>
</dbReference>
<keyword evidence="4 6" id="KW-0143">Chaperone</keyword>
<evidence type="ECO:0000256" key="3">
    <source>
        <dbReference type="ARBA" id="ARBA00022840"/>
    </source>
</evidence>
<dbReference type="NCBIfam" id="TIGR02348">
    <property type="entry name" value="GroEL"/>
    <property type="match status" value="1"/>
</dbReference>
<comment type="caution">
    <text evidence="6">Lacks conserved residue(s) required for the propagation of feature annotation.</text>
</comment>
<evidence type="ECO:0000256" key="1">
    <source>
        <dbReference type="ARBA" id="ARBA00006607"/>
    </source>
</evidence>
<dbReference type="EMBL" id="FOXX01000026">
    <property type="protein sequence ID" value="SFQ88397.1"/>
    <property type="molecule type" value="Genomic_DNA"/>
</dbReference>
<evidence type="ECO:0000256" key="2">
    <source>
        <dbReference type="ARBA" id="ARBA00022741"/>
    </source>
</evidence>
<dbReference type="InterPro" id="IPR027413">
    <property type="entry name" value="GROEL-like_equatorial_sf"/>
</dbReference>
<dbReference type="PRINTS" id="PR00298">
    <property type="entry name" value="CHAPERONIN60"/>
</dbReference>
<comment type="subcellular location">
    <subcellularLocation>
        <location evidence="6">Cytoplasm</location>
    </subcellularLocation>
</comment>
<dbReference type="InterPro" id="IPR027410">
    <property type="entry name" value="TCP-1-like_intermed_sf"/>
</dbReference>
<evidence type="ECO:0000256" key="9">
    <source>
        <dbReference type="SAM" id="MobiDB-lite"/>
    </source>
</evidence>
<keyword evidence="3 6" id="KW-0067">ATP-binding</keyword>
<evidence type="ECO:0000256" key="6">
    <source>
        <dbReference type="HAMAP-Rule" id="MF_00600"/>
    </source>
</evidence>
<comment type="function">
    <text evidence="6 8">Together with its co-chaperonin GroES, plays an essential role in assisting protein folding. The GroEL-GroES system forms a nano-cage that allows encapsulation of the non-native substrate proteins and provides a physical environment optimized to promote and accelerate protein folding.</text>
</comment>
<dbReference type="NCBIfam" id="NF009489">
    <property type="entry name" value="PRK12851.1"/>
    <property type="match status" value="1"/>
</dbReference>